<dbReference type="InterPro" id="IPR003594">
    <property type="entry name" value="HATPase_dom"/>
</dbReference>
<dbReference type="PRINTS" id="PR00344">
    <property type="entry name" value="BCTRLSENSOR"/>
</dbReference>
<dbReference type="Gene3D" id="1.10.287.130">
    <property type="match status" value="1"/>
</dbReference>
<proteinExistence type="predicted"/>
<sequence>MDDPVLILAPRGRDAAIAADLLARHAIRAEVVTDLPALIAALGTDARAGAGAVLLTEEALATMDDGPLAATLAAQPGWSDLPFILLANGGRAPRSAEAARRVEALGNVVLLERPLHAEALLGAVRSALKARGRQYELRAAARTLERAVADRTRELETASASLAFALEAAGMGSWDMDLATGLIERSARHDEIFGYAEPLPRWSFETMLRHVDPRQRAGVAQAFEDAQVSGHFDVELAITGADGNARWITKKGRIRHDAAGRPVRMTGVVADITARKEADVQLAQAQKMDAIGQLTGGVAHDFNNLLTPIVGSLDMVRRRHRDDERTQRMIGNALQAAERAATLTQRLLAFARRQALQPRAVDVGALIDGIVDLIRRSLGPTIRVVLEVPRHLPPASVDPNQLELALLNLAINARDAMPAGGQLTITASAATAGERNLLGLVPGDYVRLLATDTGTGMDKATLARAAEPFFSTKGVGKGTGLGLSMIHGLAAQSGGTLRLDSALGIGTTVELWLPISHDPAEQVVERPVDPTAAREAARILLVDDEDIVRGATADMLRDIGYDVVEARSASQALAMLRGGAAVDLLVTDYLMPGMTGAALITECRTGGPAIPALLITGYAAAGEDVPADVPRLAKPFRQVDLAARVDDLLTAAPSSSGGGRLRLVR</sequence>
<dbReference type="Gene3D" id="3.40.50.2300">
    <property type="match status" value="1"/>
</dbReference>
<comment type="caution">
    <text evidence="8">The sequence shown here is derived from an EMBL/GenBank/DDBJ whole genome shotgun (WGS) entry which is preliminary data.</text>
</comment>
<dbReference type="InterPro" id="IPR003661">
    <property type="entry name" value="HisK_dim/P_dom"/>
</dbReference>
<feature type="domain" description="PAC" evidence="7">
    <location>
        <begin position="232"/>
        <end position="284"/>
    </location>
</feature>
<protein>
    <recommendedName>
        <fullName evidence="2">histidine kinase</fullName>
        <ecNumber evidence="2">2.7.13.3</ecNumber>
    </recommendedName>
</protein>
<dbReference type="InterPro" id="IPR035965">
    <property type="entry name" value="PAS-like_dom_sf"/>
</dbReference>
<dbReference type="CDD" id="cd00082">
    <property type="entry name" value="HisKA"/>
    <property type="match status" value="1"/>
</dbReference>
<evidence type="ECO:0000313" key="9">
    <source>
        <dbReference type="Proteomes" id="UP000574769"/>
    </source>
</evidence>
<dbReference type="InterPro" id="IPR004358">
    <property type="entry name" value="Sig_transdc_His_kin-like_C"/>
</dbReference>
<dbReference type="InterPro" id="IPR001789">
    <property type="entry name" value="Sig_transdc_resp-reg_receiver"/>
</dbReference>
<dbReference type="PROSITE" id="PS50113">
    <property type="entry name" value="PAC"/>
    <property type="match status" value="1"/>
</dbReference>
<dbReference type="GO" id="GO:0000155">
    <property type="term" value="F:phosphorelay sensor kinase activity"/>
    <property type="evidence" value="ECO:0007669"/>
    <property type="project" value="InterPro"/>
</dbReference>
<gene>
    <name evidence="8" type="ORF">GGQ96_003864</name>
</gene>
<dbReference type="InterPro" id="IPR036097">
    <property type="entry name" value="HisK_dim/P_sf"/>
</dbReference>
<dbReference type="InterPro" id="IPR000700">
    <property type="entry name" value="PAS-assoc_C"/>
</dbReference>
<dbReference type="PANTHER" id="PTHR43065:SF42">
    <property type="entry name" value="TWO-COMPONENT SENSOR PPRA"/>
    <property type="match status" value="1"/>
</dbReference>
<dbReference type="Pfam" id="PF08447">
    <property type="entry name" value="PAS_3"/>
    <property type="match status" value="1"/>
</dbReference>
<dbReference type="SMART" id="SM00448">
    <property type="entry name" value="REC"/>
    <property type="match status" value="1"/>
</dbReference>
<dbReference type="Pfam" id="PF00072">
    <property type="entry name" value="Response_reg"/>
    <property type="match status" value="1"/>
</dbReference>
<comment type="catalytic activity">
    <reaction evidence="1">
        <text>ATP + protein L-histidine = ADP + protein N-phospho-L-histidine.</text>
        <dbReference type="EC" id="2.7.13.3"/>
    </reaction>
</comment>
<keyword evidence="8" id="KW-0418">Kinase</keyword>
<dbReference type="EMBL" id="JACHNY010000013">
    <property type="protein sequence ID" value="MBB4619705.1"/>
    <property type="molecule type" value="Genomic_DNA"/>
</dbReference>
<dbReference type="InterPro" id="IPR005467">
    <property type="entry name" value="His_kinase_dom"/>
</dbReference>
<accession>A0A7W7AMF9</accession>
<evidence type="ECO:0000259" key="6">
    <source>
        <dbReference type="PROSITE" id="PS50110"/>
    </source>
</evidence>
<feature type="domain" description="Response regulatory" evidence="6">
    <location>
        <begin position="538"/>
        <end position="649"/>
    </location>
</feature>
<dbReference type="Gene3D" id="3.30.565.10">
    <property type="entry name" value="Histidine kinase-like ATPase, C-terminal domain"/>
    <property type="match status" value="1"/>
</dbReference>
<dbReference type="AlphaFoldDB" id="A0A7W7AMF9"/>
<dbReference type="SMART" id="SM00387">
    <property type="entry name" value="HATPase_c"/>
    <property type="match status" value="1"/>
</dbReference>
<keyword evidence="8" id="KW-0808">Transferase</keyword>
<feature type="modified residue" description="4-aspartylphosphate" evidence="4">
    <location>
        <position position="588"/>
    </location>
</feature>
<dbReference type="Proteomes" id="UP000574769">
    <property type="component" value="Unassembled WGS sequence"/>
</dbReference>
<keyword evidence="9" id="KW-1185">Reference proteome</keyword>
<dbReference type="Gene3D" id="3.30.450.20">
    <property type="entry name" value="PAS domain"/>
    <property type="match status" value="1"/>
</dbReference>
<evidence type="ECO:0000259" key="7">
    <source>
        <dbReference type="PROSITE" id="PS50113"/>
    </source>
</evidence>
<dbReference type="InterPro" id="IPR013655">
    <property type="entry name" value="PAS_fold_3"/>
</dbReference>
<dbReference type="PANTHER" id="PTHR43065">
    <property type="entry name" value="SENSOR HISTIDINE KINASE"/>
    <property type="match status" value="1"/>
</dbReference>
<dbReference type="Pfam" id="PF02518">
    <property type="entry name" value="HATPase_c"/>
    <property type="match status" value="1"/>
</dbReference>
<evidence type="ECO:0000259" key="5">
    <source>
        <dbReference type="PROSITE" id="PS50109"/>
    </source>
</evidence>
<dbReference type="SMART" id="SM00388">
    <property type="entry name" value="HisKA"/>
    <property type="match status" value="1"/>
</dbReference>
<name>A0A7W7AMF9_9SPHN</name>
<evidence type="ECO:0000313" key="8">
    <source>
        <dbReference type="EMBL" id="MBB4619705.1"/>
    </source>
</evidence>
<dbReference type="SUPFAM" id="SSF47384">
    <property type="entry name" value="Homodimeric domain of signal transducing histidine kinase"/>
    <property type="match status" value="1"/>
</dbReference>
<reference evidence="8 9" key="1">
    <citation type="submission" date="2020-08" db="EMBL/GenBank/DDBJ databases">
        <title>Genomic Encyclopedia of Type Strains, Phase IV (KMG-IV): sequencing the most valuable type-strain genomes for metagenomic binning, comparative biology and taxonomic classification.</title>
        <authorList>
            <person name="Goeker M."/>
        </authorList>
    </citation>
    <scope>NUCLEOTIDE SEQUENCE [LARGE SCALE GENOMIC DNA]</scope>
    <source>
        <strain evidence="8 9">DSM 15867</strain>
    </source>
</reference>
<dbReference type="PROSITE" id="PS50110">
    <property type="entry name" value="RESPONSE_REGULATORY"/>
    <property type="match status" value="1"/>
</dbReference>
<dbReference type="RefSeq" id="WP_184116947.1">
    <property type="nucleotide sequence ID" value="NZ_JACHNY010000013.1"/>
</dbReference>
<dbReference type="SUPFAM" id="SSF52172">
    <property type="entry name" value="CheY-like"/>
    <property type="match status" value="2"/>
</dbReference>
<evidence type="ECO:0000256" key="2">
    <source>
        <dbReference type="ARBA" id="ARBA00012438"/>
    </source>
</evidence>
<dbReference type="PROSITE" id="PS50109">
    <property type="entry name" value="HIS_KIN"/>
    <property type="match status" value="1"/>
</dbReference>
<dbReference type="SUPFAM" id="SSF55785">
    <property type="entry name" value="PYP-like sensor domain (PAS domain)"/>
    <property type="match status" value="1"/>
</dbReference>
<evidence type="ECO:0000256" key="3">
    <source>
        <dbReference type="ARBA" id="ARBA00022553"/>
    </source>
</evidence>
<dbReference type="SUPFAM" id="SSF55874">
    <property type="entry name" value="ATPase domain of HSP90 chaperone/DNA topoisomerase II/histidine kinase"/>
    <property type="match status" value="1"/>
</dbReference>
<organism evidence="8 9">
    <name type="scientific">Sphingomonas abaci</name>
    <dbReference type="NCBI Taxonomy" id="237611"/>
    <lineage>
        <taxon>Bacteria</taxon>
        <taxon>Pseudomonadati</taxon>
        <taxon>Pseudomonadota</taxon>
        <taxon>Alphaproteobacteria</taxon>
        <taxon>Sphingomonadales</taxon>
        <taxon>Sphingomonadaceae</taxon>
        <taxon>Sphingomonas</taxon>
    </lineage>
</organism>
<dbReference type="Gene3D" id="2.10.70.100">
    <property type="match status" value="1"/>
</dbReference>
<dbReference type="InterPro" id="IPR011006">
    <property type="entry name" value="CheY-like_superfamily"/>
</dbReference>
<evidence type="ECO:0000256" key="1">
    <source>
        <dbReference type="ARBA" id="ARBA00000085"/>
    </source>
</evidence>
<dbReference type="EC" id="2.7.13.3" evidence="2"/>
<dbReference type="Pfam" id="PF00512">
    <property type="entry name" value="HisKA"/>
    <property type="match status" value="1"/>
</dbReference>
<dbReference type="InterPro" id="IPR036890">
    <property type="entry name" value="HATPase_C_sf"/>
</dbReference>
<feature type="domain" description="Histidine kinase" evidence="5">
    <location>
        <begin position="297"/>
        <end position="517"/>
    </location>
</feature>
<evidence type="ECO:0000256" key="4">
    <source>
        <dbReference type="PROSITE-ProRule" id="PRU00169"/>
    </source>
</evidence>
<keyword evidence="3 4" id="KW-0597">Phosphoprotein</keyword>